<proteinExistence type="inferred from homology"/>
<dbReference type="Gene3D" id="3.30.1360.40">
    <property type="match status" value="1"/>
</dbReference>
<dbReference type="InterPro" id="IPR002205">
    <property type="entry name" value="Topo_IIA_dom_A"/>
</dbReference>
<comment type="subunit">
    <text evidence="9">Heterotetramer, composed of two GyrA and two GyrB chains. In the heterotetramer, GyrA contains the active site tyrosine that forms a transient covalent intermediate with DNA, while GyrB binds cofactors and catalyzes ATP hydrolysis.</text>
</comment>
<dbReference type="GO" id="GO:0034335">
    <property type="term" value="F:DNA negative supercoiling activity"/>
    <property type="evidence" value="ECO:0007669"/>
    <property type="project" value="UniProtKB-ARBA"/>
</dbReference>
<dbReference type="Gene3D" id="1.10.268.10">
    <property type="entry name" value="Topoisomerase, domain 3"/>
    <property type="match status" value="1"/>
</dbReference>
<dbReference type="InterPro" id="IPR013758">
    <property type="entry name" value="Topo_IIA_A/C_ab"/>
</dbReference>
<dbReference type="NCBIfam" id="NF004044">
    <property type="entry name" value="PRK05561.1"/>
    <property type="match status" value="1"/>
</dbReference>
<comment type="catalytic activity">
    <reaction evidence="1 9 10">
        <text>ATP-dependent breakage, passage and rejoining of double-stranded DNA.</text>
        <dbReference type="EC" id="5.6.2.2"/>
    </reaction>
</comment>
<dbReference type="GO" id="GO:0003677">
    <property type="term" value="F:DNA binding"/>
    <property type="evidence" value="ECO:0007669"/>
    <property type="project" value="UniProtKB-UniRule"/>
</dbReference>
<dbReference type="SUPFAM" id="SSF56719">
    <property type="entry name" value="Type II DNA topoisomerase"/>
    <property type="match status" value="1"/>
</dbReference>
<evidence type="ECO:0000313" key="13">
    <source>
        <dbReference type="Proteomes" id="UP000305282"/>
    </source>
</evidence>
<dbReference type="Pfam" id="PF00521">
    <property type="entry name" value="DNA_topoisoIV"/>
    <property type="match status" value="1"/>
</dbReference>
<sequence length="834" mass="92103">MVDVLPPPPGDRIEPIGIEVEMQRSYLDYAMSVIVGRALPEVRDGLKPVHRRVLYAMYDGGYRPDRGYFKCSRVVGDVMGNYHPHGDSAIYDTLVRLAQPWSLRYPLVDGNGNFGSPGNDPPAAMRYTEARMASLAMEMLRDIDQETVDFAANYDGRSQEPLVLPSRFPNLLVNGAGGIAVGMATNIPPHNLREVATGVQWALDHAEATDEEMLEALLGIVKGPDFPTSGLIVGRSGIEDAYRTGRGSIRMRAVVNVEENKGRAQLVVTELPYQVNPDNLAEKIAELVRDNKVTGISDVRDETSARIGQRLVIDLKRDAVAKVVLNNLYKHTQLQDTFGVNMLAIVDGVPRTLRLDQMVRYYVEHQVDVIVRRTRYQLRKARERLHVLDGLLIALDHLDEVISLIRNAESAEAARGQLMERFTLSEIQATAILDMQLRRLAALERQRIIDEAAELRARISELEAILASPLRQRQIIGEELAEVVEKFGDERRTRLVPFEGDMSIEDLIAQEDVVVTVTRGGYAKRTKTDLYRSQRRGGKGVQGAALREDDIVEHFFVTTTHHWLLFFTNKGRVYRAKAHELPEQARSAKGQHVANILAFSQDERIAEVIALKDYEVAPYLVLATKRGLCKKTALSDFDSNRAGGLVAINLRDDDELIAARLVAPGDDLLLVSRNAQSIRFHADDEQLRPMGRATSGVIGMRFDAEDELLSMDVVVPGTTADLLVATSGGYAKRTPLAEYPVQGRGGKGVLTAKIVSTRGGLVGALVVDPDDQLYAIASNGGVLRTIAKDVRRAQRQTMGVRLIDLETGVQVVGVARNADVEDADTPIDPGAEES</sequence>
<dbReference type="NCBIfam" id="NF004043">
    <property type="entry name" value="PRK05560.1"/>
    <property type="match status" value="1"/>
</dbReference>
<feature type="domain" description="Topo IIA-type catalytic" evidence="11">
    <location>
        <begin position="39"/>
        <end position="507"/>
    </location>
</feature>
<dbReference type="InterPro" id="IPR050220">
    <property type="entry name" value="Type_II_DNA_Topoisomerases"/>
</dbReference>
<dbReference type="Gene3D" id="2.120.10.90">
    <property type="entry name" value="DNA gyrase/topoisomerase IV, subunit A, C-terminal"/>
    <property type="match status" value="1"/>
</dbReference>
<evidence type="ECO:0000256" key="10">
    <source>
        <dbReference type="PROSITE-ProRule" id="PRU01384"/>
    </source>
</evidence>
<dbReference type="GO" id="GO:0005524">
    <property type="term" value="F:ATP binding"/>
    <property type="evidence" value="ECO:0007669"/>
    <property type="project" value="UniProtKB-UniRule"/>
</dbReference>
<dbReference type="FunFam" id="2.120.10.90:FF:000005">
    <property type="entry name" value="DNA topoisomerase 4 subunit A"/>
    <property type="match status" value="1"/>
</dbReference>
<dbReference type="RefSeq" id="WP_136446971.1">
    <property type="nucleotide sequence ID" value="NZ_CADCWT010000147.1"/>
</dbReference>
<reference evidence="12 13" key="1">
    <citation type="submission" date="2019-04" db="EMBL/GenBank/DDBJ databases">
        <title>Draft genome sequences for three unisolated Alnus-infective Frankia Sp+ strains, AgTrS, AiOr and AvVan, the first sequenced Frankia strains able to sporulate in-planta.</title>
        <authorList>
            <person name="Bethencourt L."/>
            <person name="Vautrin F."/>
            <person name="Taib N."/>
            <person name="Dubost A."/>
            <person name="Castro-Garcia L."/>
            <person name="Imbaud O."/>
            <person name="Abrouk D."/>
            <person name="Fournier P."/>
            <person name="Briolay J."/>
            <person name="Nguyen A."/>
            <person name="Normand P."/>
            <person name="Fernandez M.P."/>
            <person name="Brochier-Armanet C."/>
            <person name="Herrera-Belaroussi A."/>
        </authorList>
    </citation>
    <scope>NUCLEOTIDE SEQUENCE [LARGE SCALE GENOMIC DNA]</scope>
    <source>
        <strain evidence="12 13">AvVan</strain>
    </source>
</reference>
<evidence type="ECO:0000259" key="11">
    <source>
        <dbReference type="PROSITE" id="PS52040"/>
    </source>
</evidence>
<keyword evidence="8 9" id="KW-0413">Isomerase</keyword>
<dbReference type="GO" id="GO:0005737">
    <property type="term" value="C:cytoplasm"/>
    <property type="evidence" value="ECO:0007669"/>
    <property type="project" value="UniProtKB-SubCell"/>
</dbReference>
<comment type="caution">
    <text evidence="12">The sequence shown here is derived from an EMBL/GenBank/DDBJ whole genome shotgun (WGS) entry which is preliminary data.</text>
</comment>
<dbReference type="CDD" id="cd00187">
    <property type="entry name" value="TOP4c"/>
    <property type="match status" value="1"/>
</dbReference>
<accession>A0A4S5ETC3</accession>
<dbReference type="FunFam" id="3.30.1360.40:FF:000008">
    <property type="entry name" value="DNA topoisomerase (ATP-hydrolyzing)"/>
    <property type="match status" value="1"/>
</dbReference>
<evidence type="ECO:0000256" key="5">
    <source>
        <dbReference type="ARBA" id="ARBA00022840"/>
    </source>
</evidence>
<keyword evidence="6 9" id="KW-0799">Topoisomerase</keyword>
<dbReference type="Proteomes" id="UP000305282">
    <property type="component" value="Unassembled WGS sequence"/>
</dbReference>
<evidence type="ECO:0000256" key="9">
    <source>
        <dbReference type="HAMAP-Rule" id="MF_01897"/>
    </source>
</evidence>
<dbReference type="EMBL" id="SSXH01000052">
    <property type="protein sequence ID" value="THJ75694.1"/>
    <property type="molecule type" value="Genomic_DNA"/>
</dbReference>
<dbReference type="SUPFAM" id="SSF101904">
    <property type="entry name" value="GyrA/ParC C-terminal domain-like"/>
    <property type="match status" value="1"/>
</dbReference>
<keyword evidence="7 9" id="KW-0238">DNA-binding</keyword>
<dbReference type="InterPro" id="IPR013757">
    <property type="entry name" value="Topo_IIA_A_a_sf"/>
</dbReference>
<evidence type="ECO:0000256" key="4">
    <source>
        <dbReference type="ARBA" id="ARBA00022741"/>
    </source>
</evidence>
<evidence type="ECO:0000256" key="1">
    <source>
        <dbReference type="ARBA" id="ARBA00000185"/>
    </source>
</evidence>
<evidence type="ECO:0000256" key="2">
    <source>
        <dbReference type="ARBA" id="ARBA00008263"/>
    </source>
</evidence>
<feature type="short sequence motif" description="GyrA-box" evidence="9">
    <location>
        <begin position="534"/>
        <end position="540"/>
    </location>
</feature>
<dbReference type="InterPro" id="IPR013760">
    <property type="entry name" value="Topo_IIA-like_dom_sf"/>
</dbReference>
<dbReference type="GO" id="GO:0009330">
    <property type="term" value="C:DNA topoisomerase type II (double strand cut, ATP-hydrolyzing) complex"/>
    <property type="evidence" value="ECO:0007669"/>
    <property type="project" value="TreeGrafter"/>
</dbReference>
<dbReference type="GO" id="GO:0006261">
    <property type="term" value="P:DNA-templated DNA replication"/>
    <property type="evidence" value="ECO:0007669"/>
    <property type="project" value="UniProtKB-UniRule"/>
</dbReference>
<comment type="miscellaneous">
    <text evidence="9">Few gyrases are as efficient as E.coli at forming negative supercoils. Not all organisms have 2 type II topoisomerases; in organisms with a single type II topoisomerase this enzyme also has to decatenate newly replicated chromosomes.</text>
</comment>
<dbReference type="InterPro" id="IPR006691">
    <property type="entry name" value="GyrA/parC_rep"/>
</dbReference>
<dbReference type="InterPro" id="IPR035516">
    <property type="entry name" value="Gyrase/topoIV_suA_C"/>
</dbReference>
<comment type="subcellular location">
    <subcellularLocation>
        <location evidence="9">Cytoplasm</location>
    </subcellularLocation>
</comment>
<evidence type="ECO:0000256" key="7">
    <source>
        <dbReference type="ARBA" id="ARBA00023125"/>
    </source>
</evidence>
<keyword evidence="3 9" id="KW-0963">Cytoplasm</keyword>
<dbReference type="GO" id="GO:0006265">
    <property type="term" value="P:DNA topological change"/>
    <property type="evidence" value="ECO:0007669"/>
    <property type="project" value="UniProtKB-UniRule"/>
</dbReference>
<dbReference type="FunFam" id="3.90.199.10:FF:000001">
    <property type="entry name" value="DNA gyrase subunit A"/>
    <property type="match status" value="1"/>
</dbReference>
<keyword evidence="13" id="KW-1185">Reference proteome</keyword>
<evidence type="ECO:0000256" key="6">
    <source>
        <dbReference type="ARBA" id="ARBA00023029"/>
    </source>
</evidence>
<feature type="active site" description="O-(5'-phospho-DNA)-tyrosine intermediate" evidence="9 10">
    <location>
        <position position="127"/>
    </location>
</feature>
<protein>
    <recommendedName>
        <fullName evidence="9">DNA gyrase subunit A</fullName>
        <ecNumber evidence="9">5.6.2.2</ecNumber>
    </recommendedName>
</protein>
<dbReference type="AlphaFoldDB" id="A0A4S5ETC3"/>
<dbReference type="HAMAP" id="MF_01897">
    <property type="entry name" value="GyrA"/>
    <property type="match status" value="1"/>
</dbReference>
<dbReference type="Pfam" id="PF03989">
    <property type="entry name" value="DNA_gyraseA_C"/>
    <property type="match status" value="6"/>
</dbReference>
<comment type="function">
    <text evidence="9">A type II topoisomerase that negatively supercoils closed circular double-stranded (ds) DNA in an ATP-dependent manner to modulate DNA topology and maintain chromosomes in an underwound state. Negative supercoiling favors strand separation, and DNA replication, transcription, recombination and repair, all of which involve strand separation. Also able to catalyze the interconversion of other topological isomers of dsDNA rings, including catenanes and knotted rings. Type II topoisomerases break and join 2 DNA strands simultaneously in an ATP-dependent manner.</text>
</comment>
<comment type="similarity">
    <text evidence="2 9">Belongs to the type II topoisomerase GyrA/ParC subunit family.</text>
</comment>
<keyword evidence="4 9" id="KW-0547">Nucleotide-binding</keyword>
<dbReference type="PANTHER" id="PTHR43493:SF5">
    <property type="entry name" value="DNA GYRASE SUBUNIT A, CHLOROPLASTIC_MITOCHONDRIAL"/>
    <property type="match status" value="1"/>
</dbReference>
<name>A0A4S5ETC3_9ACTN</name>
<dbReference type="Gene3D" id="3.90.199.10">
    <property type="entry name" value="Topoisomerase II, domain 5"/>
    <property type="match status" value="1"/>
</dbReference>
<gene>
    <name evidence="9 12" type="primary">gyrA</name>
    <name evidence="12" type="ORF">E7Y31_03960</name>
</gene>
<evidence type="ECO:0000256" key="8">
    <source>
        <dbReference type="ARBA" id="ARBA00023235"/>
    </source>
</evidence>
<dbReference type="PROSITE" id="PS52040">
    <property type="entry name" value="TOPO_IIA"/>
    <property type="match status" value="1"/>
</dbReference>
<evidence type="ECO:0000313" key="12">
    <source>
        <dbReference type="EMBL" id="THJ75694.1"/>
    </source>
</evidence>
<organism evidence="12 13">
    <name type="scientific">Candidatus Frankia alpina</name>
    <dbReference type="NCBI Taxonomy" id="2699483"/>
    <lineage>
        <taxon>Bacteria</taxon>
        <taxon>Bacillati</taxon>
        <taxon>Actinomycetota</taxon>
        <taxon>Actinomycetes</taxon>
        <taxon>Frankiales</taxon>
        <taxon>Frankiaceae</taxon>
        <taxon>Frankia</taxon>
    </lineage>
</organism>
<evidence type="ECO:0000256" key="3">
    <source>
        <dbReference type="ARBA" id="ARBA00022490"/>
    </source>
</evidence>
<dbReference type="PANTHER" id="PTHR43493">
    <property type="entry name" value="DNA GYRASE/TOPOISOMERASE SUBUNIT A"/>
    <property type="match status" value="1"/>
</dbReference>
<dbReference type="GO" id="GO:0005694">
    <property type="term" value="C:chromosome"/>
    <property type="evidence" value="ECO:0007669"/>
    <property type="project" value="InterPro"/>
</dbReference>
<keyword evidence="5 9" id="KW-0067">ATP-binding</keyword>
<dbReference type="OrthoDB" id="9806486at2"/>
<dbReference type="NCBIfam" id="TIGR01063">
    <property type="entry name" value="gyrA"/>
    <property type="match status" value="1"/>
</dbReference>
<dbReference type="InterPro" id="IPR005743">
    <property type="entry name" value="GyrA"/>
</dbReference>
<dbReference type="FunFam" id="1.10.268.10:FF:000001">
    <property type="entry name" value="DNA gyrase subunit A"/>
    <property type="match status" value="1"/>
</dbReference>
<dbReference type="SMART" id="SM00434">
    <property type="entry name" value="TOP4c"/>
    <property type="match status" value="1"/>
</dbReference>
<dbReference type="EC" id="5.6.2.2" evidence="9"/>